<name>A0A0G4MWX7_VERLO</name>
<proteinExistence type="predicted"/>
<protein>
    <submittedName>
        <fullName evidence="1">Uncharacterized protein</fullName>
    </submittedName>
</protein>
<keyword evidence="2" id="KW-1185">Reference proteome</keyword>
<sequence length="106" mass="12164">MMVLTQMFIEPMHPHLTLDCELTRKAVAVFDQMVPRTTDKEIRWLHEIVSALFRQAMAATQDTVEAFERQAREQAQAQAAADYFVALGNQMGNSQLADDFHFMSWS</sequence>
<evidence type="ECO:0000313" key="1">
    <source>
        <dbReference type="EMBL" id="CRK38713.1"/>
    </source>
</evidence>
<feature type="non-terminal residue" evidence="1">
    <location>
        <position position="106"/>
    </location>
</feature>
<dbReference type="Proteomes" id="UP000044602">
    <property type="component" value="Unassembled WGS sequence"/>
</dbReference>
<organism evidence="1 2">
    <name type="scientific">Verticillium longisporum</name>
    <name type="common">Verticillium dahliae var. longisporum</name>
    <dbReference type="NCBI Taxonomy" id="100787"/>
    <lineage>
        <taxon>Eukaryota</taxon>
        <taxon>Fungi</taxon>
        <taxon>Dikarya</taxon>
        <taxon>Ascomycota</taxon>
        <taxon>Pezizomycotina</taxon>
        <taxon>Sordariomycetes</taxon>
        <taxon>Hypocreomycetidae</taxon>
        <taxon>Glomerellales</taxon>
        <taxon>Plectosphaerellaceae</taxon>
        <taxon>Verticillium</taxon>
    </lineage>
</organism>
<reference evidence="2" key="1">
    <citation type="submission" date="2015-05" db="EMBL/GenBank/DDBJ databases">
        <authorList>
            <person name="Fogelqvist Johan"/>
        </authorList>
    </citation>
    <scope>NUCLEOTIDE SEQUENCE [LARGE SCALE GENOMIC DNA]</scope>
</reference>
<dbReference type="STRING" id="100787.A0A0G4MWX7"/>
<evidence type="ECO:0000313" key="2">
    <source>
        <dbReference type="Proteomes" id="UP000044602"/>
    </source>
</evidence>
<gene>
    <name evidence="1" type="ORF">BN1708_007874</name>
</gene>
<accession>A0A0G4MWX7</accession>
<dbReference type="AlphaFoldDB" id="A0A0G4MWX7"/>
<dbReference type="EMBL" id="CVQH01025638">
    <property type="protein sequence ID" value="CRK38713.1"/>
    <property type="molecule type" value="Genomic_DNA"/>
</dbReference>